<reference evidence="10" key="1">
    <citation type="submission" date="2023-07" db="EMBL/GenBank/DDBJ databases">
        <title>30 novel species of actinomycetes from the DSMZ collection.</title>
        <authorList>
            <person name="Nouioui I."/>
        </authorList>
    </citation>
    <scope>NUCLEOTIDE SEQUENCE [LARGE SCALE GENOMIC DNA]</scope>
    <source>
        <strain evidence="10">DSM 45834</strain>
    </source>
</reference>
<dbReference type="InterPro" id="IPR003838">
    <property type="entry name" value="ABC3_permease_C"/>
</dbReference>
<feature type="transmembrane region" description="Helical" evidence="7">
    <location>
        <begin position="288"/>
        <end position="308"/>
    </location>
</feature>
<dbReference type="PANTHER" id="PTHR30572">
    <property type="entry name" value="MEMBRANE COMPONENT OF TRANSPORTER-RELATED"/>
    <property type="match status" value="1"/>
</dbReference>
<evidence type="ECO:0000259" key="8">
    <source>
        <dbReference type="Pfam" id="PF02687"/>
    </source>
</evidence>
<feature type="transmembrane region" description="Helical" evidence="7">
    <location>
        <begin position="341"/>
        <end position="364"/>
    </location>
</feature>
<dbReference type="InterPro" id="IPR050250">
    <property type="entry name" value="Macrolide_Exporter_MacB"/>
</dbReference>
<evidence type="ECO:0000256" key="4">
    <source>
        <dbReference type="ARBA" id="ARBA00022989"/>
    </source>
</evidence>
<dbReference type="PANTHER" id="PTHR30572:SF4">
    <property type="entry name" value="ABC TRANSPORTER PERMEASE YTRF"/>
    <property type="match status" value="1"/>
</dbReference>
<dbReference type="Pfam" id="PF02687">
    <property type="entry name" value="FtsX"/>
    <property type="match status" value="1"/>
</dbReference>
<dbReference type="EMBL" id="JAVREJ010000016">
    <property type="protein sequence ID" value="MDT0352083.1"/>
    <property type="molecule type" value="Genomic_DNA"/>
</dbReference>
<keyword evidence="5 7" id="KW-0472">Membrane</keyword>
<keyword evidence="3 7" id="KW-0812">Transmembrane</keyword>
<comment type="caution">
    <text evidence="9">The sequence shown here is derived from an EMBL/GenBank/DDBJ whole genome shotgun (WGS) entry which is preliminary data.</text>
</comment>
<evidence type="ECO:0000256" key="5">
    <source>
        <dbReference type="ARBA" id="ARBA00023136"/>
    </source>
</evidence>
<dbReference type="RefSeq" id="WP_311558588.1">
    <property type="nucleotide sequence ID" value="NZ_JAVREJ010000016.1"/>
</dbReference>
<evidence type="ECO:0000256" key="6">
    <source>
        <dbReference type="ARBA" id="ARBA00038076"/>
    </source>
</evidence>
<evidence type="ECO:0000256" key="2">
    <source>
        <dbReference type="ARBA" id="ARBA00022475"/>
    </source>
</evidence>
<feature type="transmembrane region" description="Helical" evidence="7">
    <location>
        <begin position="384"/>
        <end position="410"/>
    </location>
</feature>
<keyword evidence="4 7" id="KW-1133">Transmembrane helix</keyword>
<feature type="transmembrane region" description="Helical" evidence="7">
    <location>
        <begin position="664"/>
        <end position="686"/>
    </location>
</feature>
<name>A0ABU2NDP3_9PSEU</name>
<feature type="transmembrane region" description="Helical" evidence="7">
    <location>
        <begin position="713"/>
        <end position="733"/>
    </location>
</feature>
<feature type="transmembrane region" description="Helical" evidence="7">
    <location>
        <begin position="36"/>
        <end position="58"/>
    </location>
</feature>
<accession>A0ABU2NDP3</accession>
<sequence>MSPDPTRRDTTTPAGFAWAAVRLTARAELRHRWRGLVGLGLLLGLVGGVVLASAAVAVRTATAYPRLVAAVGLDDARVLVPVARPAVAEAFPTLPGVVESWVADTWIAQVDGPAVRYVSIVGGADRPADLIHPVVVAGRAPRDDDPSEVLVSEPTAADLRLAPGDTMTVHLLVPEEIGRFDVGFGVPDGATLRLRVAGIARATAWGGPLSGVIATPAFARAHPAEVAAFAGFARLADAGPVARRAFADAVAAVHAAGGRPVGPAAYVRPEPSFPTSEVDASVVTARRVLVGGLAIFAAVLGLGGFLVVGQGLVRHHAVSPENQEIERALGMTRRERTAARVAAGLVGAVVAGLVGGLIALSAGLLEPLGSLARFEPAPGFRPPWGIAVLGGCGLAVAFVATTAGAALAAVRRWRRPASSPTGRFGTRIGRRPVLLAGLGLAWRGGGLRLALTVTGVAISIAGVIVAVAFGASLQRLVDTPARYGSAADLSIADAREPDVAALTTDPRVAALDLVHSVSVAMGADGIPRTVVAVEHRKGSLPIEVVTGSLPNGRSEIALGPRTASRLDAGVGDFVTVAPSGAAPVVLLVTGIVVVQADTQNAFGEVGLVTGLQLQDLAAGGAAVTAEVLAAPGQAGPLLRELSSRLEVYPSGVPDEVRNLTELLFLPRLLAVVLTLVAGIGLVHSLLAAGRRHRHDLAVLSVLGATPGQVRDTLAVAAAGTVLPALVVGVPLGLGLARVLWWETATGVGVGGDLAVPVGLLVAIGPAVLAAALLASAVPAVRAARTPPAAVLAGE</sequence>
<protein>
    <submittedName>
        <fullName evidence="9">FtsX-like permease family protein</fullName>
    </submittedName>
</protein>
<evidence type="ECO:0000256" key="3">
    <source>
        <dbReference type="ARBA" id="ARBA00022692"/>
    </source>
</evidence>
<evidence type="ECO:0000256" key="7">
    <source>
        <dbReference type="SAM" id="Phobius"/>
    </source>
</evidence>
<feature type="transmembrane region" description="Helical" evidence="7">
    <location>
        <begin position="449"/>
        <end position="473"/>
    </location>
</feature>
<dbReference type="Proteomes" id="UP001183202">
    <property type="component" value="Unassembled WGS sequence"/>
</dbReference>
<keyword evidence="2" id="KW-1003">Cell membrane</keyword>
<gene>
    <name evidence="9" type="ORF">RM445_21365</name>
</gene>
<organism evidence="9 10">
    <name type="scientific">Pseudonocardia charpentierae</name>
    <dbReference type="NCBI Taxonomy" id="3075545"/>
    <lineage>
        <taxon>Bacteria</taxon>
        <taxon>Bacillati</taxon>
        <taxon>Actinomycetota</taxon>
        <taxon>Actinomycetes</taxon>
        <taxon>Pseudonocardiales</taxon>
        <taxon>Pseudonocardiaceae</taxon>
        <taxon>Pseudonocardia</taxon>
    </lineage>
</organism>
<feature type="domain" description="ABC3 transporter permease C-terminal" evidence="8">
    <location>
        <begin position="668"/>
        <end position="787"/>
    </location>
</feature>
<keyword evidence="10" id="KW-1185">Reference proteome</keyword>
<evidence type="ECO:0000313" key="9">
    <source>
        <dbReference type="EMBL" id="MDT0352083.1"/>
    </source>
</evidence>
<proteinExistence type="inferred from homology"/>
<comment type="similarity">
    <text evidence="6">Belongs to the ABC-4 integral membrane protein family.</text>
</comment>
<evidence type="ECO:0000313" key="10">
    <source>
        <dbReference type="Proteomes" id="UP001183202"/>
    </source>
</evidence>
<evidence type="ECO:0000256" key="1">
    <source>
        <dbReference type="ARBA" id="ARBA00004651"/>
    </source>
</evidence>
<comment type="subcellular location">
    <subcellularLocation>
        <location evidence="1">Cell membrane</location>
        <topology evidence="1">Multi-pass membrane protein</topology>
    </subcellularLocation>
</comment>
<feature type="transmembrane region" description="Helical" evidence="7">
    <location>
        <begin position="753"/>
        <end position="774"/>
    </location>
</feature>